<proteinExistence type="inferred from homology"/>
<comment type="caution">
    <text evidence="12">Was originally thought to be a dihydrodipicolinate synthase (DHDPS), catalyzing the condensation of (S)-aspartate-beta-semialdehyde [(S)-ASA] and pyruvate to dihydrodipicolinate (DHDP). However, it was shown in E.coli that the product of the enzymatic reaction is not dihydrodipicolinate but in fact (4S)-4-hydroxy-2,3,4,5-tetrahydro-(2S)-dipicolinic acid (HTPA), and that the consecutive dehydration reaction leading to DHDP is not spontaneous but catalyzed by DapB.</text>
</comment>
<keyword evidence="5 12" id="KW-0963">Cytoplasm</keyword>
<evidence type="ECO:0000256" key="2">
    <source>
        <dbReference type="ARBA" id="ARBA00005120"/>
    </source>
</evidence>
<dbReference type="PROSITE" id="PS00665">
    <property type="entry name" value="DHDPS_1"/>
    <property type="match status" value="1"/>
</dbReference>
<feature type="site" description="Part of a proton relay during catalysis" evidence="12">
    <location>
        <position position="110"/>
    </location>
</feature>
<keyword evidence="6 12" id="KW-0028">Amino-acid biosynthesis</keyword>
<protein>
    <recommendedName>
        <fullName evidence="4 12">4-hydroxy-tetrahydrodipicolinate synthase</fullName>
        <shortName evidence="12">HTPA synthase</shortName>
        <ecNumber evidence="4 12">4.3.3.7</ecNumber>
    </recommendedName>
</protein>
<comment type="subunit">
    <text evidence="12">Homotetramer; dimer of dimers.</text>
</comment>
<dbReference type="CDD" id="cd00950">
    <property type="entry name" value="DHDPS"/>
    <property type="match status" value="1"/>
</dbReference>
<feature type="binding site" evidence="12">
    <location>
        <position position="48"/>
    </location>
    <ligand>
        <name>pyruvate</name>
        <dbReference type="ChEBI" id="CHEBI:15361"/>
    </ligand>
</feature>
<evidence type="ECO:0000256" key="6">
    <source>
        <dbReference type="ARBA" id="ARBA00022605"/>
    </source>
</evidence>
<name>A0ABU0JCA8_9HYPH</name>
<evidence type="ECO:0000256" key="1">
    <source>
        <dbReference type="ARBA" id="ARBA00003294"/>
    </source>
</evidence>
<evidence type="ECO:0000256" key="5">
    <source>
        <dbReference type="ARBA" id="ARBA00022490"/>
    </source>
</evidence>
<dbReference type="Pfam" id="PF00701">
    <property type="entry name" value="DHDPS"/>
    <property type="match status" value="1"/>
</dbReference>
<dbReference type="HAMAP" id="MF_00418">
    <property type="entry name" value="DapA"/>
    <property type="match status" value="1"/>
</dbReference>
<dbReference type="Proteomes" id="UP001242480">
    <property type="component" value="Unassembled WGS sequence"/>
</dbReference>
<feature type="active site" description="Proton donor/acceptor" evidence="12">
    <location>
        <position position="136"/>
    </location>
</feature>
<feature type="active site" description="Schiff-base intermediate with substrate" evidence="12">
    <location>
        <position position="164"/>
    </location>
</feature>
<dbReference type="RefSeq" id="WP_307275031.1">
    <property type="nucleotide sequence ID" value="NZ_JAUSVX010000007.1"/>
</dbReference>
<dbReference type="InterPro" id="IPR020625">
    <property type="entry name" value="Schiff_base-form_aldolases_AS"/>
</dbReference>
<dbReference type="PROSITE" id="PS00666">
    <property type="entry name" value="DHDPS_2"/>
    <property type="match status" value="1"/>
</dbReference>
<feature type="binding site" evidence="12">
    <location>
        <position position="206"/>
    </location>
    <ligand>
        <name>pyruvate</name>
        <dbReference type="ChEBI" id="CHEBI:15361"/>
    </ligand>
</feature>
<dbReference type="InterPro" id="IPR002220">
    <property type="entry name" value="DapA-like"/>
</dbReference>
<dbReference type="EMBL" id="JAUSVX010000007">
    <property type="protein sequence ID" value="MDQ0470777.1"/>
    <property type="molecule type" value="Genomic_DNA"/>
</dbReference>
<evidence type="ECO:0000256" key="9">
    <source>
        <dbReference type="ARBA" id="ARBA00023239"/>
    </source>
</evidence>
<dbReference type="Gene3D" id="3.20.20.70">
    <property type="entry name" value="Aldolase class I"/>
    <property type="match status" value="1"/>
</dbReference>
<keyword evidence="10 12" id="KW-0704">Schiff base</keyword>
<evidence type="ECO:0000256" key="10">
    <source>
        <dbReference type="ARBA" id="ARBA00023270"/>
    </source>
</evidence>
<gene>
    <name evidence="12" type="primary">dapA</name>
    <name evidence="14" type="ORF">QO011_003796</name>
</gene>
<evidence type="ECO:0000256" key="7">
    <source>
        <dbReference type="ARBA" id="ARBA00022915"/>
    </source>
</evidence>
<sequence length="296" mass="31402">MSTARYKGSFTALITPFRDGAVDEKAFREHVAWQIAEGTQGLVPVGTTGESPTLSHDEHKRVVEICVEEARGRVPVIAGAGSNNTVEAVDLARHAEKAGADAVLVVTPYYNKPTQEGLYRHFKAVNDAVGVPIFIYNIPPRSVVDMSVDTMKRLYELKNIAGVKDATGNLARVSLQREALGPDFIQLSGEDMTALAFNAAGGVGCISVVSNVAPRLCAELQSLSLKGDYAAALTVQDRLVPLHAATFLEPGLAGAKCGLAHLGRGREDVRLPLLPVTEPTRAAIKAAMTHAGLING</sequence>
<organism evidence="14 15">
    <name type="scientific">Labrys wisconsinensis</name>
    <dbReference type="NCBI Taxonomy" id="425677"/>
    <lineage>
        <taxon>Bacteria</taxon>
        <taxon>Pseudomonadati</taxon>
        <taxon>Pseudomonadota</taxon>
        <taxon>Alphaproteobacteria</taxon>
        <taxon>Hyphomicrobiales</taxon>
        <taxon>Xanthobacteraceae</taxon>
        <taxon>Labrys</taxon>
    </lineage>
</organism>
<evidence type="ECO:0000256" key="13">
    <source>
        <dbReference type="PIRNR" id="PIRNR001365"/>
    </source>
</evidence>
<comment type="similarity">
    <text evidence="3 12 13">Belongs to the DapA family.</text>
</comment>
<dbReference type="SMART" id="SM01130">
    <property type="entry name" value="DHDPS"/>
    <property type="match status" value="1"/>
</dbReference>
<keyword evidence="8 12" id="KW-0457">Lysine biosynthesis</keyword>
<dbReference type="NCBIfam" id="TIGR00674">
    <property type="entry name" value="dapA"/>
    <property type="match status" value="1"/>
</dbReference>
<dbReference type="InterPro" id="IPR020624">
    <property type="entry name" value="Schiff_base-form_aldolases_CS"/>
</dbReference>
<comment type="subcellular location">
    <subcellularLocation>
        <location evidence="12">Cytoplasm</location>
    </subcellularLocation>
</comment>
<accession>A0ABU0JCA8</accession>
<evidence type="ECO:0000256" key="12">
    <source>
        <dbReference type="HAMAP-Rule" id="MF_00418"/>
    </source>
</evidence>
<comment type="caution">
    <text evidence="14">The sequence shown here is derived from an EMBL/GenBank/DDBJ whole genome shotgun (WGS) entry which is preliminary data.</text>
</comment>
<dbReference type="SUPFAM" id="SSF51569">
    <property type="entry name" value="Aldolase"/>
    <property type="match status" value="1"/>
</dbReference>
<evidence type="ECO:0000313" key="14">
    <source>
        <dbReference type="EMBL" id="MDQ0470777.1"/>
    </source>
</evidence>
<comment type="pathway">
    <text evidence="2 12">Amino-acid biosynthesis; L-lysine biosynthesis via DAP pathway; (S)-tetrahydrodipicolinate from L-aspartate: step 3/4.</text>
</comment>
<dbReference type="PRINTS" id="PR00146">
    <property type="entry name" value="DHPICSNTHASE"/>
</dbReference>
<evidence type="ECO:0000256" key="3">
    <source>
        <dbReference type="ARBA" id="ARBA00007592"/>
    </source>
</evidence>
<reference evidence="14 15" key="1">
    <citation type="submission" date="2023-07" db="EMBL/GenBank/DDBJ databases">
        <title>Genomic Encyclopedia of Type Strains, Phase IV (KMG-IV): sequencing the most valuable type-strain genomes for metagenomic binning, comparative biology and taxonomic classification.</title>
        <authorList>
            <person name="Goeker M."/>
        </authorList>
    </citation>
    <scope>NUCLEOTIDE SEQUENCE [LARGE SCALE GENOMIC DNA]</scope>
    <source>
        <strain evidence="14 15">DSM 19619</strain>
    </source>
</reference>
<comment type="catalytic activity">
    <reaction evidence="11 12">
        <text>L-aspartate 4-semialdehyde + pyruvate = (2S,4S)-4-hydroxy-2,3,4,5-tetrahydrodipicolinate + H2O + H(+)</text>
        <dbReference type="Rhea" id="RHEA:34171"/>
        <dbReference type="ChEBI" id="CHEBI:15361"/>
        <dbReference type="ChEBI" id="CHEBI:15377"/>
        <dbReference type="ChEBI" id="CHEBI:15378"/>
        <dbReference type="ChEBI" id="CHEBI:67139"/>
        <dbReference type="ChEBI" id="CHEBI:537519"/>
        <dbReference type="EC" id="4.3.3.7"/>
    </reaction>
</comment>
<dbReference type="InterPro" id="IPR013785">
    <property type="entry name" value="Aldolase_TIM"/>
</dbReference>
<dbReference type="PANTHER" id="PTHR12128:SF66">
    <property type="entry name" value="4-HYDROXY-2-OXOGLUTARATE ALDOLASE, MITOCHONDRIAL"/>
    <property type="match status" value="1"/>
</dbReference>
<dbReference type="PIRSF" id="PIRSF001365">
    <property type="entry name" value="DHDPS"/>
    <property type="match status" value="1"/>
</dbReference>
<dbReference type="GO" id="GO:0008840">
    <property type="term" value="F:4-hydroxy-tetrahydrodipicolinate synthase activity"/>
    <property type="evidence" value="ECO:0007669"/>
    <property type="project" value="UniProtKB-EC"/>
</dbReference>
<evidence type="ECO:0000313" key="15">
    <source>
        <dbReference type="Proteomes" id="UP001242480"/>
    </source>
</evidence>
<dbReference type="EC" id="4.3.3.7" evidence="4 12"/>
<evidence type="ECO:0000256" key="8">
    <source>
        <dbReference type="ARBA" id="ARBA00023154"/>
    </source>
</evidence>
<evidence type="ECO:0000256" key="11">
    <source>
        <dbReference type="ARBA" id="ARBA00047836"/>
    </source>
</evidence>
<keyword evidence="7 12" id="KW-0220">Diaminopimelate biosynthesis</keyword>
<evidence type="ECO:0000256" key="4">
    <source>
        <dbReference type="ARBA" id="ARBA00012086"/>
    </source>
</evidence>
<dbReference type="PANTHER" id="PTHR12128">
    <property type="entry name" value="DIHYDRODIPICOLINATE SYNTHASE"/>
    <property type="match status" value="1"/>
</dbReference>
<keyword evidence="15" id="KW-1185">Reference proteome</keyword>
<feature type="site" description="Part of a proton relay during catalysis" evidence="12">
    <location>
        <position position="47"/>
    </location>
</feature>
<comment type="function">
    <text evidence="1 12">Catalyzes the condensation of (S)-aspartate-beta-semialdehyde [(S)-ASA] and pyruvate to 4-hydroxy-tetrahydrodipicolinate (HTPA).</text>
</comment>
<keyword evidence="9 12" id="KW-0456">Lyase</keyword>
<dbReference type="InterPro" id="IPR005263">
    <property type="entry name" value="DapA"/>
</dbReference>